<feature type="region of interest" description="Disordered" evidence="1">
    <location>
        <begin position="261"/>
        <end position="304"/>
    </location>
</feature>
<feature type="compositionally biased region" description="Acidic residues" evidence="1">
    <location>
        <begin position="509"/>
        <end position="523"/>
    </location>
</feature>
<feature type="compositionally biased region" description="Polar residues" evidence="1">
    <location>
        <begin position="593"/>
        <end position="610"/>
    </location>
</feature>
<dbReference type="Proteomes" id="UP000054248">
    <property type="component" value="Unassembled WGS sequence"/>
</dbReference>
<feature type="compositionally biased region" description="Polar residues" evidence="1">
    <location>
        <begin position="1077"/>
        <end position="1092"/>
    </location>
</feature>
<feature type="region of interest" description="Disordered" evidence="1">
    <location>
        <begin position="718"/>
        <end position="763"/>
    </location>
</feature>
<feature type="compositionally biased region" description="Polar residues" evidence="1">
    <location>
        <begin position="472"/>
        <end position="499"/>
    </location>
</feature>
<accession>A0A0C3PR66</accession>
<feature type="compositionally biased region" description="Basic and acidic residues" evidence="1">
    <location>
        <begin position="37"/>
        <end position="55"/>
    </location>
</feature>
<organism evidence="2 3">
    <name type="scientific">Tulasnella calospora MUT 4182</name>
    <dbReference type="NCBI Taxonomy" id="1051891"/>
    <lineage>
        <taxon>Eukaryota</taxon>
        <taxon>Fungi</taxon>
        <taxon>Dikarya</taxon>
        <taxon>Basidiomycota</taxon>
        <taxon>Agaricomycotina</taxon>
        <taxon>Agaricomycetes</taxon>
        <taxon>Cantharellales</taxon>
        <taxon>Tulasnellaceae</taxon>
        <taxon>Tulasnella</taxon>
    </lineage>
</organism>
<evidence type="ECO:0000313" key="3">
    <source>
        <dbReference type="Proteomes" id="UP000054248"/>
    </source>
</evidence>
<feature type="region of interest" description="Disordered" evidence="1">
    <location>
        <begin position="628"/>
        <end position="649"/>
    </location>
</feature>
<reference evidence="2 3" key="1">
    <citation type="submission" date="2014-04" db="EMBL/GenBank/DDBJ databases">
        <authorList>
            <consortium name="DOE Joint Genome Institute"/>
            <person name="Kuo A."/>
            <person name="Girlanda M."/>
            <person name="Perotto S."/>
            <person name="Kohler A."/>
            <person name="Nagy L.G."/>
            <person name="Floudas D."/>
            <person name="Copeland A."/>
            <person name="Barry K.W."/>
            <person name="Cichocki N."/>
            <person name="Veneault-Fourrey C."/>
            <person name="LaButti K."/>
            <person name="Lindquist E.A."/>
            <person name="Lipzen A."/>
            <person name="Lundell T."/>
            <person name="Morin E."/>
            <person name="Murat C."/>
            <person name="Sun H."/>
            <person name="Tunlid A."/>
            <person name="Henrissat B."/>
            <person name="Grigoriev I.V."/>
            <person name="Hibbett D.S."/>
            <person name="Martin F."/>
            <person name="Nordberg H.P."/>
            <person name="Cantor M.N."/>
            <person name="Hua S.X."/>
        </authorList>
    </citation>
    <scope>NUCLEOTIDE SEQUENCE [LARGE SCALE GENOMIC DNA]</scope>
    <source>
        <strain evidence="2 3">MUT 4182</strain>
    </source>
</reference>
<keyword evidence="3" id="KW-1185">Reference proteome</keyword>
<feature type="region of interest" description="Disordered" evidence="1">
    <location>
        <begin position="1077"/>
        <end position="1134"/>
    </location>
</feature>
<feature type="compositionally biased region" description="Polar residues" evidence="1">
    <location>
        <begin position="112"/>
        <end position="124"/>
    </location>
</feature>
<proteinExistence type="predicted"/>
<dbReference type="EMBL" id="KN823428">
    <property type="protein sequence ID" value="KIO17120.1"/>
    <property type="molecule type" value="Genomic_DNA"/>
</dbReference>
<protein>
    <submittedName>
        <fullName evidence="2">Uncharacterized protein</fullName>
    </submittedName>
</protein>
<evidence type="ECO:0000313" key="2">
    <source>
        <dbReference type="EMBL" id="KIO17120.1"/>
    </source>
</evidence>
<dbReference type="AlphaFoldDB" id="A0A0C3PR66"/>
<reference evidence="3" key="2">
    <citation type="submission" date="2015-01" db="EMBL/GenBank/DDBJ databases">
        <title>Evolutionary Origins and Diversification of the Mycorrhizal Mutualists.</title>
        <authorList>
            <consortium name="DOE Joint Genome Institute"/>
            <consortium name="Mycorrhizal Genomics Consortium"/>
            <person name="Kohler A."/>
            <person name="Kuo A."/>
            <person name="Nagy L.G."/>
            <person name="Floudas D."/>
            <person name="Copeland A."/>
            <person name="Barry K.W."/>
            <person name="Cichocki N."/>
            <person name="Veneault-Fourrey C."/>
            <person name="LaButti K."/>
            <person name="Lindquist E.A."/>
            <person name="Lipzen A."/>
            <person name="Lundell T."/>
            <person name="Morin E."/>
            <person name="Murat C."/>
            <person name="Riley R."/>
            <person name="Ohm R."/>
            <person name="Sun H."/>
            <person name="Tunlid A."/>
            <person name="Henrissat B."/>
            <person name="Grigoriev I.V."/>
            <person name="Hibbett D.S."/>
            <person name="Martin F."/>
        </authorList>
    </citation>
    <scope>NUCLEOTIDE SEQUENCE [LARGE SCALE GENOMIC DNA]</scope>
    <source>
        <strain evidence="3">MUT 4182</strain>
    </source>
</reference>
<feature type="region of interest" description="Disordered" evidence="1">
    <location>
        <begin position="669"/>
        <end position="692"/>
    </location>
</feature>
<feature type="compositionally biased region" description="Low complexity" evidence="1">
    <location>
        <begin position="742"/>
        <end position="751"/>
    </location>
</feature>
<feature type="region of interest" description="Disordered" evidence="1">
    <location>
        <begin position="112"/>
        <end position="144"/>
    </location>
</feature>
<sequence length="1134" mass="121967">MASSSGSRSRRSSRTSKGSVESAGSRHSSGSEPKPVSTHDAHAAAARDRLEERIRTYNTLHTIPASPAPIQEEEDELSLSGPDTITNPQITRPSIPTFQPRTLTRNVTVNYGGSISKANQQDATPQRRMRPKRRPASEHLPSSWEVVEKPQGIISDGEGDVPISMVSAATSELGDLINHLDLAGTPEPTPVKSTTPRRPRAFTTGDSPVSALQEGTGWSPLKGRNVSTAHLLQPLLMPIAPLSTGNSTFGRRIVRPELPMEQSPTEHITSSRRSSSTAGTMDGSESIFDSPLKNRGRKQSGGSLLTNLGKASTGTMLSFHDRSVGKGSTGTMLSAFGPSKGSTNVHNAAGDVSLTAFGPGRFDDSGVEEDQGEADDYDIPAELQEILSSNSEDHSGSTEANLFCDLSIPGSASALMSNAHIESLLRRPSQTGNKSSVASIPPTSVPAIPLPAQPLLAMSSSSSLDVAHHTDQATAGSAIPRSSASNPSSDNLHRLSTSALHDHSTSLDTLDEEDSLSASDEDITDHTGRSSFDFTKELNRLNEGGSRRSFVEQMANTWKAPSQSTGHRATQEMPPLPSLDFLRQITHEDKMDVNSQKQSSSDDLPLTSNPNSTMYAIANLDLSLVLPSDEPKKSRSPKKPVGRKVDHVRASSLSESLDASMAALTSLNLSVNQPGKPRPHSTTVESDVSKRHTRIAQARAFRRFQNMRERTLSGATATSFGSVVNPGAPDPFSYDRPTSYMSTSGDESSVESSERRQNQTAASIPSISSYGAVLNCGVKNPFGYDPTMDYESRSGFLSQSVEMARGCNPRYSMDSDRSSFYFDSSKLATRGQRGDDSIISSRSRSTRPLSFRQQARPDSIMSTSSFAWGHGSQGMQGGRTPWAKDRHDPARDSILSESSFRRLSRPGLGDKMFESGPLYSIAGSPAQSSPCMEFGHEEDCQNLRRSVDSSDSRSVRFSVDSIFDKTGSNTSSISSPSVFGYDESGVSASQSFFAAGVKPQFRPLSMFSMASECDSSRDDDTMISMLGGDHTKVPPIESDAKRNVLGRRVGKPVDKTNRKSVNEWSFGKKINEVLGNKSATKSQGIANSSATAKENREKEAQGTLTRNTSLRISRARPPRRPTAASVLAPNTLRV</sequence>
<gene>
    <name evidence="2" type="ORF">M407DRAFT_229273</name>
</gene>
<dbReference type="STRING" id="1051891.A0A0C3PR66"/>
<dbReference type="OrthoDB" id="2563277at2759"/>
<feature type="region of interest" description="Disordered" evidence="1">
    <location>
        <begin position="1"/>
        <end position="79"/>
    </location>
</feature>
<feature type="region of interest" description="Disordered" evidence="1">
    <location>
        <begin position="591"/>
        <end position="610"/>
    </location>
</feature>
<feature type="compositionally biased region" description="Basic and acidic residues" evidence="1">
    <location>
        <begin position="882"/>
        <end position="891"/>
    </location>
</feature>
<feature type="region of interest" description="Disordered" evidence="1">
    <location>
        <begin position="181"/>
        <end position="218"/>
    </location>
</feature>
<evidence type="ECO:0000256" key="1">
    <source>
        <dbReference type="SAM" id="MobiDB-lite"/>
    </source>
</evidence>
<name>A0A0C3PR66_9AGAM</name>
<feature type="region of interest" description="Disordered" evidence="1">
    <location>
        <begin position="461"/>
        <end position="530"/>
    </location>
</feature>
<feature type="region of interest" description="Disordered" evidence="1">
    <location>
        <begin position="831"/>
        <end position="899"/>
    </location>
</feature>
<dbReference type="HOGENOM" id="CLU_278643_0_0_1"/>